<gene>
    <name evidence="1" type="ORF">Y900_005355</name>
</gene>
<accession>A0A064CI22</accession>
<evidence type="ECO:0000313" key="2">
    <source>
        <dbReference type="Proteomes" id="UP000022835"/>
    </source>
</evidence>
<name>A0A064CI22_9MYCO</name>
<keyword evidence="2" id="KW-1185">Reference proteome</keyword>
<dbReference type="STRING" id="1440774.Y900_005355"/>
<dbReference type="OrthoDB" id="9788687at2"/>
<dbReference type="eggNOG" id="ENOG5030IAW">
    <property type="taxonomic scope" value="Bacteria"/>
</dbReference>
<dbReference type="SUPFAM" id="SSF56672">
    <property type="entry name" value="DNA/RNA polymerases"/>
    <property type="match status" value="1"/>
</dbReference>
<reference evidence="1" key="1">
    <citation type="submission" date="2014-05" db="EMBL/GenBank/DDBJ databases">
        <title>Genome sequence of Mycobacterium aromaticivorans strain JS19b1T (= DSM 45407T).</title>
        <authorList>
            <person name="Kwak Y."/>
            <person name="Park G.-S."/>
            <person name="Li Q.X."/>
            <person name="Lee S.-E."/>
            <person name="Shin J.-H."/>
        </authorList>
    </citation>
    <scope>NUCLEOTIDE SEQUENCE [LARGE SCALE GENOMIC DNA]</scope>
    <source>
        <strain evidence="1">JS19b1</strain>
    </source>
</reference>
<comment type="caution">
    <text evidence="1">The sequence shown here is derived from an EMBL/GenBank/DDBJ whole genome shotgun (WGS) entry which is preliminary data.</text>
</comment>
<protein>
    <recommendedName>
        <fullName evidence="3">Reverse transcriptase domain-containing protein</fullName>
    </recommendedName>
</protein>
<sequence length="444" mass="48393">MADPIDIERLLVDPKTYEDTILRIFSKKRQRGLTFGQLSDSDLTYFDAATNRRSLARAIAHSVASDQYQALPVDLWILDSNGKRRAAHMPAFTDHVVGSALFQLISHNACCFGLPGVYSYLPGTTNVGAMRVLAEFVRAHRARVGPKGPPLYILQSDFEHYGDNLPVGPDAALWPILREVVSLGSPTGAVSTRVWNLITALTRPVVRDGDGAQFSRLRGVAMGTPLVPILANLAVVPMDKAILDIDGVFYARYNDDFLIAHSDLSALHEADTRIDALLGELGVKRKLGKEIRTALSPTGRPSTDDPAYLGRGRVDSLGLSVGYDGSMAVAPHRLRRFVGRVAARIDGVAPALRPLSLRDRAHQLVMATNVMLDVTNPFAVPGLSSLLDTTTDRNTLKDLDFRIARKIAQSATGRPGVRGFRLVPPAMLRGELGLVSLVKLRNLR</sequence>
<dbReference type="EMBL" id="JALN02000001">
    <property type="protein sequence ID" value="KDE98378.1"/>
    <property type="molecule type" value="Genomic_DNA"/>
</dbReference>
<dbReference type="InterPro" id="IPR043502">
    <property type="entry name" value="DNA/RNA_pol_sf"/>
</dbReference>
<proteinExistence type="predicted"/>
<evidence type="ECO:0000313" key="1">
    <source>
        <dbReference type="EMBL" id="KDE98378.1"/>
    </source>
</evidence>
<organism evidence="1 2">
    <name type="scientific">Mycolicibacterium aromaticivorans JS19b1 = JCM 16368</name>
    <dbReference type="NCBI Taxonomy" id="1440774"/>
    <lineage>
        <taxon>Bacteria</taxon>
        <taxon>Bacillati</taxon>
        <taxon>Actinomycetota</taxon>
        <taxon>Actinomycetes</taxon>
        <taxon>Mycobacteriales</taxon>
        <taxon>Mycobacteriaceae</taxon>
        <taxon>Mycolicibacterium</taxon>
    </lineage>
</organism>
<dbReference type="Proteomes" id="UP000022835">
    <property type="component" value="Unassembled WGS sequence"/>
</dbReference>
<evidence type="ECO:0008006" key="3">
    <source>
        <dbReference type="Google" id="ProtNLM"/>
    </source>
</evidence>
<dbReference type="RefSeq" id="WP_036339779.1">
    <property type="nucleotide sequence ID" value="NZ_JALN02000001.1"/>
</dbReference>
<dbReference type="AlphaFoldDB" id="A0A064CI22"/>